<feature type="region of interest" description="Disordered" evidence="1">
    <location>
        <begin position="27"/>
        <end position="58"/>
    </location>
</feature>
<keyword evidence="3" id="KW-1185">Reference proteome</keyword>
<name>A0A151XAQ4_9HYME</name>
<reference evidence="2 3" key="1">
    <citation type="submission" date="2015-09" db="EMBL/GenBank/DDBJ databases">
        <title>Trachymyrmex zeteki WGS genome.</title>
        <authorList>
            <person name="Nygaard S."/>
            <person name="Hu H."/>
            <person name="Boomsma J."/>
            <person name="Zhang G."/>
        </authorList>
    </citation>
    <scope>NUCLEOTIDE SEQUENCE [LARGE SCALE GENOMIC DNA]</scope>
    <source>
        <strain evidence="2">Tzet28-1</strain>
        <tissue evidence="2">Whole body</tissue>
    </source>
</reference>
<evidence type="ECO:0000256" key="1">
    <source>
        <dbReference type="SAM" id="MobiDB-lite"/>
    </source>
</evidence>
<dbReference type="AlphaFoldDB" id="A0A151XAQ4"/>
<sequence>MLTVRRRSEDCSYLPLLGTAGGATWWQREREREREKERERKERSQERREANRGIGQTK</sequence>
<protein>
    <submittedName>
        <fullName evidence="2">Uncharacterized protein</fullName>
    </submittedName>
</protein>
<evidence type="ECO:0000313" key="3">
    <source>
        <dbReference type="Proteomes" id="UP000075809"/>
    </source>
</evidence>
<dbReference type="EMBL" id="KQ982335">
    <property type="protein sequence ID" value="KYQ57461.1"/>
    <property type="molecule type" value="Genomic_DNA"/>
</dbReference>
<accession>A0A151XAQ4</accession>
<dbReference type="Proteomes" id="UP000075809">
    <property type="component" value="Unassembled WGS sequence"/>
</dbReference>
<gene>
    <name evidence="2" type="ORF">ALC60_03422</name>
</gene>
<feature type="compositionally biased region" description="Basic and acidic residues" evidence="1">
    <location>
        <begin position="27"/>
        <end position="51"/>
    </location>
</feature>
<organism evidence="2 3">
    <name type="scientific">Mycetomoellerius zeteki</name>
    <dbReference type="NCBI Taxonomy" id="64791"/>
    <lineage>
        <taxon>Eukaryota</taxon>
        <taxon>Metazoa</taxon>
        <taxon>Ecdysozoa</taxon>
        <taxon>Arthropoda</taxon>
        <taxon>Hexapoda</taxon>
        <taxon>Insecta</taxon>
        <taxon>Pterygota</taxon>
        <taxon>Neoptera</taxon>
        <taxon>Endopterygota</taxon>
        <taxon>Hymenoptera</taxon>
        <taxon>Apocrita</taxon>
        <taxon>Aculeata</taxon>
        <taxon>Formicoidea</taxon>
        <taxon>Formicidae</taxon>
        <taxon>Myrmicinae</taxon>
        <taxon>Mycetomoellerius</taxon>
    </lineage>
</organism>
<proteinExistence type="predicted"/>
<evidence type="ECO:0000313" key="2">
    <source>
        <dbReference type="EMBL" id="KYQ57461.1"/>
    </source>
</evidence>